<dbReference type="Gene3D" id="3.90.550.10">
    <property type="entry name" value="Spore Coat Polysaccharide Biosynthesis Protein SpsA, Chain A"/>
    <property type="match status" value="1"/>
</dbReference>
<accession>A0ABQ0J622</accession>
<organism evidence="1 2">
    <name type="scientific">Vibrio variabilis</name>
    <dbReference type="NCBI Taxonomy" id="990271"/>
    <lineage>
        <taxon>Bacteria</taxon>
        <taxon>Pseudomonadati</taxon>
        <taxon>Pseudomonadota</taxon>
        <taxon>Gammaproteobacteria</taxon>
        <taxon>Vibrionales</taxon>
        <taxon>Vibrionaceae</taxon>
        <taxon>Vibrio</taxon>
    </lineage>
</organism>
<keyword evidence="2" id="KW-1185">Reference proteome</keyword>
<dbReference type="PANTHER" id="PTHR43179:SF7">
    <property type="entry name" value="RHAMNOSYLTRANSFERASE WBBL"/>
    <property type="match status" value="1"/>
</dbReference>
<gene>
    <name evidence="1" type="ORF">JCM19239_3928</name>
</gene>
<evidence type="ECO:0000313" key="1">
    <source>
        <dbReference type="EMBL" id="GAL24225.1"/>
    </source>
</evidence>
<dbReference type="SUPFAM" id="SSF53448">
    <property type="entry name" value="Nucleotide-diphospho-sugar transferases"/>
    <property type="match status" value="1"/>
</dbReference>
<dbReference type="PANTHER" id="PTHR43179">
    <property type="entry name" value="RHAMNOSYLTRANSFERASE WBBL"/>
    <property type="match status" value="1"/>
</dbReference>
<dbReference type="Proteomes" id="UP000029223">
    <property type="component" value="Unassembled WGS sequence"/>
</dbReference>
<sequence length="505" mass="56798">MKIKEKKRPNASIIIPSCKPSNVIKALTKLKPSPQDEVIVAINNCNFPAAKIELEKFFLEKKLSNVSLIDYKFEDNVKFSFSKICNDAAEHSKHPYLVFFNDDLSFENDSLEKALSYLKYSRIGAVAPMLEWTSGVIQNAGIFGAINRGGLPGLYGRGLLSNTIERLPVASDAVSGACLCIRRELFTQLGGFDEVNFAIAYNDVDLGYRINELGFICYSLNHISALHVEGDTRGSGLGNDCPKEEVSIVKRYSEYIKSRGLLRSLMLIDSESGGAINGSLLAKNHDIGTLPNSVLVVTHNMNLEGATKVALDVVKLLHNYGCQVHVLALSGGELLDDFRKYSYSLKVCGWDIFSVRSKEASVKNWILNNNVELAIANTVISSSLLYSVVKNIDIRQINYIHESEPIHTHLAHFGSYWVDMLAQAISQSFNIFVSKYTVDVYRNFLTSTNWSVLYNYAPKPQDQTTVYCNKIERDFKYTFVTVGTICKRKIRRWFLTQWITSRKRN</sequence>
<keyword evidence="1" id="KW-0808">Transferase</keyword>
<evidence type="ECO:0000313" key="2">
    <source>
        <dbReference type="Proteomes" id="UP000029223"/>
    </source>
</evidence>
<proteinExistence type="predicted"/>
<dbReference type="GO" id="GO:0016740">
    <property type="term" value="F:transferase activity"/>
    <property type="evidence" value="ECO:0007669"/>
    <property type="project" value="UniProtKB-KW"/>
</dbReference>
<comment type="caution">
    <text evidence="1">The sequence shown here is derived from an EMBL/GenBank/DDBJ whole genome shotgun (WGS) entry which is preliminary data.</text>
</comment>
<protein>
    <submittedName>
        <fullName evidence="1">Glycosyl transferase group 2 family protein</fullName>
    </submittedName>
</protein>
<reference evidence="2" key="2">
    <citation type="submission" date="2014-09" db="EMBL/GenBank/DDBJ databases">
        <authorList>
            <consortium name="NBRP consortium"/>
            <person name="Sawabe T."/>
            <person name="Meirelles P."/>
            <person name="Nakanishi M."/>
            <person name="Sayaka M."/>
            <person name="Hattori M."/>
            <person name="Ohkuma M."/>
        </authorList>
    </citation>
    <scope>NUCLEOTIDE SEQUENCE [LARGE SCALE GENOMIC DNA]</scope>
    <source>
        <strain evidence="2">JCM 19239</strain>
    </source>
</reference>
<name>A0ABQ0J622_9VIBR</name>
<dbReference type="InterPro" id="IPR029044">
    <property type="entry name" value="Nucleotide-diphossugar_trans"/>
</dbReference>
<dbReference type="EMBL" id="BBMS01000003">
    <property type="protein sequence ID" value="GAL24225.1"/>
    <property type="molecule type" value="Genomic_DNA"/>
</dbReference>
<dbReference type="SUPFAM" id="SSF53756">
    <property type="entry name" value="UDP-Glycosyltransferase/glycogen phosphorylase"/>
    <property type="match status" value="1"/>
</dbReference>
<reference evidence="2" key="1">
    <citation type="submission" date="2014-09" db="EMBL/GenBank/DDBJ databases">
        <title>Vibrio variabilis JCM 19239. (C206) whole genome shotgun sequence.</title>
        <authorList>
            <person name="Sawabe T."/>
            <person name="Meirelles P."/>
            <person name="Nakanishi M."/>
            <person name="Sayaka M."/>
            <person name="Hattori M."/>
            <person name="Ohkuma M."/>
        </authorList>
    </citation>
    <scope>NUCLEOTIDE SEQUENCE [LARGE SCALE GENOMIC DNA]</scope>
    <source>
        <strain evidence="2">JCM 19239</strain>
    </source>
</reference>